<dbReference type="InterPro" id="IPR017452">
    <property type="entry name" value="GPCR_Rhodpsn_7TM"/>
</dbReference>
<dbReference type="PRINTS" id="PR00237">
    <property type="entry name" value="GPCRRHODOPSN"/>
</dbReference>
<dbReference type="Pfam" id="PF13853">
    <property type="entry name" value="7tm_4"/>
    <property type="match status" value="1"/>
</dbReference>
<keyword evidence="4 9" id="KW-0812">Transmembrane</keyword>
<evidence type="ECO:0000256" key="2">
    <source>
        <dbReference type="ARBA" id="ARBA00022475"/>
    </source>
</evidence>
<keyword evidence="12" id="KW-1185">Reference proteome</keyword>
<organism evidence="12 13">
    <name type="scientific">Eublepharis macularius</name>
    <name type="common">Leopard gecko</name>
    <name type="synonym">Cyrtodactylus macularius</name>
    <dbReference type="NCBI Taxonomy" id="481883"/>
    <lineage>
        <taxon>Eukaryota</taxon>
        <taxon>Metazoa</taxon>
        <taxon>Chordata</taxon>
        <taxon>Craniata</taxon>
        <taxon>Vertebrata</taxon>
        <taxon>Euteleostomi</taxon>
        <taxon>Lepidosauria</taxon>
        <taxon>Squamata</taxon>
        <taxon>Bifurcata</taxon>
        <taxon>Gekkota</taxon>
        <taxon>Eublepharidae</taxon>
        <taxon>Eublepharinae</taxon>
        <taxon>Eublepharis</taxon>
    </lineage>
</organism>
<dbReference type="InterPro" id="IPR000276">
    <property type="entry name" value="GPCR_Rhodpsn"/>
</dbReference>
<dbReference type="RefSeq" id="XP_054850997.1">
    <property type="nucleotide sequence ID" value="XM_054995022.1"/>
</dbReference>
<keyword evidence="2 10" id="KW-1003">Cell membrane</keyword>
<dbReference type="PROSITE" id="PS50262">
    <property type="entry name" value="G_PROTEIN_RECEP_F1_2"/>
    <property type="match status" value="1"/>
</dbReference>
<evidence type="ECO:0000313" key="13">
    <source>
        <dbReference type="RefSeq" id="XP_054850997.1"/>
    </source>
</evidence>
<dbReference type="InterPro" id="IPR000725">
    <property type="entry name" value="Olfact_rcpt"/>
</dbReference>
<reference evidence="13" key="1">
    <citation type="submission" date="2025-08" db="UniProtKB">
        <authorList>
            <consortium name="RefSeq"/>
        </authorList>
    </citation>
    <scope>IDENTIFICATION</scope>
    <source>
        <tissue evidence="13">Blood</tissue>
    </source>
</reference>
<dbReference type="AlphaFoldDB" id="A0AA97LG83"/>
<keyword evidence="9" id="KW-0675">Receptor</keyword>
<evidence type="ECO:0000256" key="9">
    <source>
        <dbReference type="RuleBase" id="RU000688"/>
    </source>
</evidence>
<keyword evidence="8 9" id="KW-0807">Transducer</keyword>
<feature type="transmembrane region" description="Helical" evidence="10">
    <location>
        <begin position="205"/>
        <end position="225"/>
    </location>
</feature>
<dbReference type="PROSITE" id="PS00237">
    <property type="entry name" value="G_PROTEIN_RECEP_F1_1"/>
    <property type="match status" value="1"/>
</dbReference>
<dbReference type="GO" id="GO:0005886">
    <property type="term" value="C:plasma membrane"/>
    <property type="evidence" value="ECO:0007669"/>
    <property type="project" value="UniProtKB-SubCell"/>
</dbReference>
<keyword evidence="7 10" id="KW-0472">Membrane</keyword>
<dbReference type="GO" id="GO:0004930">
    <property type="term" value="F:G protein-coupled receptor activity"/>
    <property type="evidence" value="ECO:0007669"/>
    <property type="project" value="UniProtKB-KW"/>
</dbReference>
<feature type="transmembrane region" description="Helical" evidence="10">
    <location>
        <begin position="237"/>
        <end position="259"/>
    </location>
</feature>
<name>A0AA97LG83_EUBMA</name>
<evidence type="ECO:0000256" key="5">
    <source>
        <dbReference type="ARBA" id="ARBA00022725"/>
    </source>
</evidence>
<dbReference type="FunFam" id="1.20.1070.10:FF:000001">
    <property type="entry name" value="Olfactory receptor"/>
    <property type="match status" value="1"/>
</dbReference>
<protein>
    <recommendedName>
        <fullName evidence="10">Olfactory receptor</fullName>
    </recommendedName>
</protein>
<accession>A0AA97LG83</accession>
<feature type="transmembrane region" description="Helical" evidence="10">
    <location>
        <begin position="141"/>
        <end position="161"/>
    </location>
</feature>
<dbReference type="CDD" id="cd15424">
    <property type="entry name" value="7tmA_OR2_unk"/>
    <property type="match status" value="1"/>
</dbReference>
<evidence type="ECO:0000313" key="12">
    <source>
        <dbReference type="Proteomes" id="UP001190640"/>
    </source>
</evidence>
<dbReference type="KEGG" id="emc:129340304"/>
<keyword evidence="5 10" id="KW-0552">Olfaction</keyword>
<evidence type="ECO:0000256" key="8">
    <source>
        <dbReference type="ARBA" id="ARBA00023224"/>
    </source>
</evidence>
<dbReference type="Proteomes" id="UP001190640">
    <property type="component" value="Chromosome 12"/>
</dbReference>
<dbReference type="Gene3D" id="1.20.1070.10">
    <property type="entry name" value="Rhodopsin 7-helix transmembrane proteins"/>
    <property type="match status" value="1"/>
</dbReference>
<evidence type="ECO:0000256" key="10">
    <source>
        <dbReference type="RuleBase" id="RU363047"/>
    </source>
</evidence>
<keyword evidence="9" id="KW-0297">G-protein coupled receptor</keyword>
<evidence type="ECO:0000259" key="11">
    <source>
        <dbReference type="PROSITE" id="PS50262"/>
    </source>
</evidence>
<sequence>MKAENSTSISEFILEGLSHHRKTQNLLFVVLLLIYSLTLVGNLVIILLVQTNTQLHTPMYFFLMHLSGVEICYVTSTEPQMLAHLLSGNGAISFTRCAIQMYMVLSMGSAECFLLGVMAYDRYLAICRPLNYTVAMDRWRQLQLASACWSGGFLSGVIYMGCTFRHPFCGPNHVNHFICEMPVVLKLASADTHITEAVISVQAGLILLGPFSVILASYALILFSVMKMHSATGRYKAFSTCASHLVVVTMFYGTVISMYMRPTSGTAPAHDKQIAVFYIVVTPLLNPVIYTLRNKDVHGAIAKLLQR</sequence>
<dbReference type="PRINTS" id="PR00245">
    <property type="entry name" value="OLFACTORYR"/>
</dbReference>
<proteinExistence type="inferred from homology"/>
<evidence type="ECO:0000256" key="6">
    <source>
        <dbReference type="ARBA" id="ARBA00022989"/>
    </source>
</evidence>
<dbReference type="SUPFAM" id="SSF81321">
    <property type="entry name" value="Family A G protein-coupled receptor-like"/>
    <property type="match status" value="1"/>
</dbReference>
<dbReference type="PANTHER" id="PTHR26453">
    <property type="entry name" value="OLFACTORY RECEPTOR"/>
    <property type="match status" value="1"/>
</dbReference>
<dbReference type="GeneID" id="129340304"/>
<feature type="transmembrane region" description="Helical" evidence="10">
    <location>
        <begin position="26"/>
        <end position="49"/>
    </location>
</feature>
<evidence type="ECO:0000256" key="1">
    <source>
        <dbReference type="ARBA" id="ARBA00004651"/>
    </source>
</evidence>
<keyword evidence="3 10" id="KW-0716">Sensory transduction</keyword>
<evidence type="ECO:0000256" key="3">
    <source>
        <dbReference type="ARBA" id="ARBA00022606"/>
    </source>
</evidence>
<keyword evidence="6 10" id="KW-1133">Transmembrane helix</keyword>
<feature type="domain" description="G-protein coupled receptors family 1 profile" evidence="11">
    <location>
        <begin position="41"/>
        <end position="290"/>
    </location>
</feature>
<feature type="transmembrane region" description="Helical" evidence="10">
    <location>
        <begin position="274"/>
        <end position="292"/>
    </location>
</feature>
<feature type="transmembrane region" description="Helical" evidence="10">
    <location>
        <begin position="99"/>
        <end position="120"/>
    </location>
</feature>
<dbReference type="GO" id="GO:0004984">
    <property type="term" value="F:olfactory receptor activity"/>
    <property type="evidence" value="ECO:0007669"/>
    <property type="project" value="InterPro"/>
</dbReference>
<evidence type="ECO:0000256" key="7">
    <source>
        <dbReference type="ARBA" id="ARBA00023136"/>
    </source>
</evidence>
<comment type="subcellular location">
    <subcellularLocation>
        <location evidence="1 10">Cell membrane</location>
        <topology evidence="1 10">Multi-pass membrane protein</topology>
    </subcellularLocation>
</comment>
<comment type="similarity">
    <text evidence="9">Belongs to the G-protein coupled receptor 1 family.</text>
</comment>
<gene>
    <name evidence="13" type="primary">LOC129340304</name>
</gene>
<evidence type="ECO:0000256" key="4">
    <source>
        <dbReference type="ARBA" id="ARBA00022692"/>
    </source>
</evidence>